<dbReference type="FunFam" id="3.40.50.300:FF:000285">
    <property type="entry name" value="Sporulation initiation inhibitor Soj"/>
    <property type="match status" value="1"/>
</dbReference>
<organism evidence="2 3">
    <name type="scientific">Winmispira thermophila (strain ATCC 49972 / DSM 6192 / RI 19.B1)</name>
    <name type="common">Spirochaeta thermophila</name>
    <dbReference type="NCBI Taxonomy" id="665571"/>
    <lineage>
        <taxon>Bacteria</taxon>
        <taxon>Pseudomonadati</taxon>
        <taxon>Spirochaetota</taxon>
        <taxon>Spirochaetia</taxon>
        <taxon>Winmispirales</taxon>
        <taxon>Winmispiraceae</taxon>
        <taxon>Winmispira</taxon>
    </lineage>
</organism>
<evidence type="ECO:0000313" key="3">
    <source>
        <dbReference type="Proteomes" id="UP000001296"/>
    </source>
</evidence>
<reference key="1">
    <citation type="submission" date="2009-08" db="EMBL/GenBank/DDBJ databases">
        <title>The genome sequence of Spirochaeta thermophila DSM6192.</title>
        <authorList>
            <person name="Angelov A."/>
            <person name="Mientus M."/>
            <person name="Wittenberg S."/>
            <person name="Lehmann R."/>
            <person name="Liesegang H."/>
            <person name="Daniel R."/>
            <person name="Liebl W."/>
        </authorList>
    </citation>
    <scope>NUCLEOTIDE SEQUENCE</scope>
    <source>
        <strain>DSM 6192</strain>
    </source>
</reference>
<dbReference type="PANTHER" id="PTHR13696">
    <property type="entry name" value="P-LOOP CONTAINING NUCLEOSIDE TRIPHOSPHATE HYDROLASE"/>
    <property type="match status" value="1"/>
</dbReference>
<dbReference type="SUPFAM" id="SSF52540">
    <property type="entry name" value="P-loop containing nucleoside triphosphate hydrolases"/>
    <property type="match status" value="1"/>
</dbReference>
<dbReference type="HOGENOM" id="CLU_037612_1_3_12"/>
<dbReference type="InterPro" id="IPR025669">
    <property type="entry name" value="AAA_dom"/>
</dbReference>
<sequence length="332" mass="36204">MTCSGEADFHHPLLRHLQELDVPAVGLECRSDLVDHLLDVRFGHLVVSSVACVVIYKCSESGRTYQGEGATLSFSLSLGYTFRMVVVFANQKGGVGKTTTAVNLGAYLAEMGKRVLLVDFDPQANLSSSVGARGKLPTIYEVLRGDAEISRAIHATPVDRLEVIPSTIHLTGANVELVDVEGREFLLKKALSEVKASYDYVFIDSPPSLGVLTVNGLVAAETVYIPLQCEYFALEGLSLLLSTVDRVRQRFNPSLTIGGIIFTMFDSRTRLAHEVVENVVGHFGRKVFRTIIPRNVRLSEAPSHGLPINLYDPGSIGAKSYKKLAEEVLSRG</sequence>
<proteinExistence type="predicted"/>
<dbReference type="PaxDb" id="665571-STHERM_c22520"/>
<dbReference type="Proteomes" id="UP000001296">
    <property type="component" value="Chromosome"/>
</dbReference>
<protein>
    <recommendedName>
        <fullName evidence="1">AAA domain-containing protein</fullName>
    </recommendedName>
</protein>
<reference evidence="2 3" key="2">
    <citation type="journal article" date="2010" name="J. Bacteriol.">
        <title>Genome sequence of the polysaccharide-degrading, thermophilic anaerobe Spirochaeta thermophila DSM 6192.</title>
        <authorList>
            <person name="Angelov A."/>
            <person name="Liebl S."/>
            <person name="Ballschmiter M."/>
            <person name="Bomeke M."/>
            <person name="Lehmann R."/>
            <person name="Liesegang H."/>
            <person name="Daniel R."/>
            <person name="Liebl W."/>
        </authorList>
    </citation>
    <scope>NUCLEOTIDE SEQUENCE [LARGE SCALE GENOMIC DNA]</scope>
    <source>
        <strain evidence="3">ATCC 49972 / DSM 6192 / RI 19.B1</strain>
    </source>
</reference>
<evidence type="ECO:0000313" key="2">
    <source>
        <dbReference type="EMBL" id="ADN03174.1"/>
    </source>
</evidence>
<name>E0RRS0_WINT6</name>
<dbReference type="EMBL" id="CP001698">
    <property type="protein sequence ID" value="ADN03174.1"/>
    <property type="molecule type" value="Genomic_DNA"/>
</dbReference>
<evidence type="ECO:0000259" key="1">
    <source>
        <dbReference type="Pfam" id="PF13614"/>
    </source>
</evidence>
<dbReference type="eggNOG" id="COG1192">
    <property type="taxonomic scope" value="Bacteria"/>
</dbReference>
<dbReference type="InterPro" id="IPR050678">
    <property type="entry name" value="DNA_Partitioning_ATPase"/>
</dbReference>
<dbReference type="Gene3D" id="3.40.50.300">
    <property type="entry name" value="P-loop containing nucleotide triphosphate hydrolases"/>
    <property type="match status" value="1"/>
</dbReference>
<dbReference type="PANTHER" id="PTHR13696:SF52">
    <property type="entry name" value="PARA FAMILY PROTEIN CT_582"/>
    <property type="match status" value="1"/>
</dbReference>
<feature type="domain" description="AAA" evidence="1">
    <location>
        <begin position="85"/>
        <end position="257"/>
    </location>
</feature>
<dbReference type="AlphaFoldDB" id="E0RRS0"/>
<gene>
    <name evidence="2" type="ordered locus">STHERM_c22520</name>
</gene>
<dbReference type="KEGG" id="sta:STHERM_c22520"/>
<accession>E0RRS0</accession>
<dbReference type="Pfam" id="PF13614">
    <property type="entry name" value="AAA_31"/>
    <property type="match status" value="1"/>
</dbReference>
<dbReference type="CDD" id="cd02042">
    <property type="entry name" value="ParAB_family"/>
    <property type="match status" value="1"/>
</dbReference>
<dbReference type="InterPro" id="IPR027417">
    <property type="entry name" value="P-loop_NTPase"/>
</dbReference>